<comment type="caution">
    <text evidence="1">The sequence shown here is derived from an EMBL/GenBank/DDBJ whole genome shotgun (WGS) entry which is preliminary data.</text>
</comment>
<name>T2JKR5_CROWT</name>
<gene>
    <name evidence="1" type="ORF">CWATWH0402_6196</name>
</gene>
<reference evidence="1 2" key="1">
    <citation type="submission" date="2013-01" db="EMBL/GenBank/DDBJ databases">
        <authorList>
            <person name="Bench S."/>
        </authorList>
    </citation>
    <scope>NUCLEOTIDE SEQUENCE [LARGE SCALE GENOMIC DNA]</scope>
    <source>
        <strain evidence="1 2">WH 0402</strain>
    </source>
</reference>
<dbReference type="EMBL" id="CAQN01000109">
    <property type="protein sequence ID" value="CCQ65092.1"/>
    <property type="molecule type" value="Genomic_DNA"/>
</dbReference>
<proteinExistence type="predicted"/>
<evidence type="ECO:0008006" key="3">
    <source>
        <dbReference type="Google" id="ProtNLM"/>
    </source>
</evidence>
<dbReference type="AlphaFoldDB" id="T2JKR5"/>
<dbReference type="RefSeq" id="WP_048323038.1">
    <property type="nucleotide sequence ID" value="NZ_CAQN01000109.1"/>
</dbReference>
<reference evidence="1 2" key="2">
    <citation type="submission" date="2013-09" db="EMBL/GenBank/DDBJ databases">
        <title>Whole genome comparison of six Crocosphaera watsonii strains with differing phenotypes.</title>
        <authorList>
            <person name="Bench S.R."/>
            <person name="Heller P."/>
            <person name="Frank I."/>
            <person name="Arciniega M."/>
            <person name="Shilova I.N."/>
            <person name="Zehr J.P."/>
        </authorList>
    </citation>
    <scope>NUCLEOTIDE SEQUENCE [LARGE SCALE GENOMIC DNA]</scope>
    <source>
        <strain evidence="1 2">WH 0402</strain>
    </source>
</reference>
<evidence type="ECO:0000313" key="2">
    <source>
        <dbReference type="Proteomes" id="UP000018130"/>
    </source>
</evidence>
<sequence>MITTIEKEAREYGNLLKMLTPDEHDVLVRSINKIKNNINEQLGLTSDHGQNPGFHQGKPYTLDGAKHTASSDRNFEQKDRLIKNLTKGYRYSPEEKIELELETLQRYFERRRELLSNCFNTTQVAKLLGTSRQTPHDRVKNQSLLAVRDNGQWKFPIWQFDPEGADGVVDGLPEVLKNLSINSQFAKLNWFMNPNPVLDGLTPVQALKRGLKVRVIAEAMGVGGAIW</sequence>
<protein>
    <recommendedName>
        <fullName evidence="3">Antitoxin Xre/MbcA/ParS-like toxin-binding domain-containing protein</fullName>
    </recommendedName>
</protein>
<organism evidence="1 2">
    <name type="scientific">Crocosphaera watsonii WH 0402</name>
    <dbReference type="NCBI Taxonomy" id="1284629"/>
    <lineage>
        <taxon>Bacteria</taxon>
        <taxon>Bacillati</taxon>
        <taxon>Cyanobacteriota</taxon>
        <taxon>Cyanophyceae</taxon>
        <taxon>Oscillatoriophycideae</taxon>
        <taxon>Chroococcales</taxon>
        <taxon>Aphanothecaceae</taxon>
        <taxon>Crocosphaera</taxon>
    </lineage>
</organism>
<evidence type="ECO:0000313" key="1">
    <source>
        <dbReference type="EMBL" id="CCQ65092.1"/>
    </source>
</evidence>
<accession>T2JKR5</accession>
<dbReference type="Proteomes" id="UP000018130">
    <property type="component" value="Unassembled WGS sequence"/>
</dbReference>